<reference evidence="2 3" key="1">
    <citation type="submission" date="2017-02" db="EMBL/GenBank/DDBJ databases">
        <authorList>
            <person name="Peterson S.W."/>
        </authorList>
    </citation>
    <scope>NUCLEOTIDE SEQUENCE [LARGE SCALE GENOMIC DNA]</scope>
    <source>
        <strain evidence="2 3">ATCC 51222</strain>
    </source>
</reference>
<evidence type="ECO:0000313" key="2">
    <source>
        <dbReference type="EMBL" id="SJZ54445.1"/>
    </source>
</evidence>
<accession>A0A1T4LI84</accession>
<dbReference type="PANTHER" id="PTHR34297">
    <property type="entry name" value="HYPOTHETICAL CYTOSOLIC PROTEIN-RELATED"/>
    <property type="match status" value="1"/>
</dbReference>
<dbReference type="Proteomes" id="UP000190657">
    <property type="component" value="Unassembled WGS sequence"/>
</dbReference>
<evidence type="ECO:0000313" key="3">
    <source>
        <dbReference type="Proteomes" id="UP000190657"/>
    </source>
</evidence>
<dbReference type="AlphaFoldDB" id="A0A1T4LI84"/>
<dbReference type="Pfam" id="PF03780">
    <property type="entry name" value="Asp23"/>
    <property type="match status" value="1"/>
</dbReference>
<dbReference type="InterPro" id="IPR005531">
    <property type="entry name" value="Asp23"/>
</dbReference>
<evidence type="ECO:0000256" key="1">
    <source>
        <dbReference type="ARBA" id="ARBA00005721"/>
    </source>
</evidence>
<dbReference type="STRING" id="290054.SAMN02745114_00908"/>
<name>A0A1T4LI84_9FIRM</name>
<gene>
    <name evidence="2" type="ORF">SAMN02745114_00908</name>
</gene>
<keyword evidence="3" id="KW-1185">Reference proteome</keyword>
<dbReference type="PANTHER" id="PTHR34297:SF1">
    <property type="entry name" value="ASP23_GLS24 FAMILY ENVELOPE STRESS RESPONSE PROTEIN"/>
    <property type="match status" value="1"/>
</dbReference>
<sequence length="130" mass="13955">MEITSSNEKGNLIINEEAISSIAINAAKDVDGVSSFSSKPMDVVGTIKKGSLKVMSPVRITQDGEDMDISIYINLLPNKKIKTVSENVQHNVHEAILNMTGKEVSKVNVIIAGIDFPENGDSNAPLTSEN</sequence>
<comment type="similarity">
    <text evidence="1">Belongs to the asp23 family.</text>
</comment>
<dbReference type="RefSeq" id="WP_159443399.1">
    <property type="nucleotide sequence ID" value="NZ_FUWW01000008.1"/>
</dbReference>
<proteinExistence type="inferred from homology"/>
<dbReference type="EMBL" id="FUWW01000008">
    <property type="protein sequence ID" value="SJZ54445.1"/>
    <property type="molecule type" value="Genomic_DNA"/>
</dbReference>
<dbReference type="OrthoDB" id="9793465at2"/>
<organism evidence="2 3">
    <name type="scientific">Eubacterium coprostanoligenes</name>
    <dbReference type="NCBI Taxonomy" id="290054"/>
    <lineage>
        <taxon>Bacteria</taxon>
        <taxon>Bacillati</taxon>
        <taxon>Bacillota</taxon>
        <taxon>Clostridia</taxon>
        <taxon>Eubacteriales</taxon>
        <taxon>Eubacteriaceae</taxon>
        <taxon>Eubacterium</taxon>
    </lineage>
</organism>
<protein>
    <submittedName>
        <fullName evidence="2">Uncharacterized conserved protein YloU, alkaline shock protein (Asp23) family</fullName>
    </submittedName>
</protein>